<feature type="transmembrane region" description="Helical" evidence="6">
    <location>
        <begin position="53"/>
        <end position="73"/>
    </location>
</feature>
<sequence>MSKSRIGSLMNVSTKQDYTNLTWILSRPFIDTGTSTHTEGSERRRRVYRLLRTWAMLEPLIVYGVLICMNILLETLVLTPIRSITTVISCVCRRKPPTIVERRDLNISALFAAAILAIHIVNLATDVSYSYIYHIFRRQSYFKVFVLFNFVNVLDRLCSMFGCDLFHRAIESDSLRSWKIVLADMGICVAYTVVHITVLYIQIVTLNVAVNSNQAELIVILTSTNISEIKGGVLKKFSIINVFQILMGDIVERFQSVIMIGIICAHQVSVMEVSDLEEFSYRILFVFVWTVCLESAVDCVKHGFINRFNGISPEIYKDYGVLLAYDQLQNQNLVSRRIGFVSLPLAAILMRGILQAFWRLYSSSVSFTGSTVIAIIFFLVFACLFTCKVLLQILLLGRSISKVQYESENYNPQIWSGVERYKLNSKSLPAF</sequence>
<comment type="subcellular location">
    <subcellularLocation>
        <location evidence="1">Membrane</location>
        <topology evidence="1">Multi-pass membrane protein</topology>
    </subcellularLocation>
</comment>
<dbReference type="PANTHER" id="PTHR13317:SF4">
    <property type="entry name" value="TRANSMEMBRANE ANTERIOR POSTERIOR TRANSFORMATION PROTEIN 1 HOMOLOG"/>
    <property type="match status" value="1"/>
</dbReference>
<accession>A0A0H5QHI1</accession>
<evidence type="ECO:0000256" key="6">
    <source>
        <dbReference type="SAM" id="Phobius"/>
    </source>
</evidence>
<proteinExistence type="inferred from homology"/>
<evidence type="ECO:0000256" key="5">
    <source>
        <dbReference type="ARBA" id="ARBA00023136"/>
    </source>
</evidence>
<dbReference type="AlphaFoldDB" id="A0A0H5QHI1"/>
<comment type="similarity">
    <text evidence="2">Belongs to the TAPT1 family.</text>
</comment>
<protein>
    <submittedName>
        <fullName evidence="7">Uncharacterized protein</fullName>
    </submittedName>
</protein>
<keyword evidence="4 6" id="KW-1133">Transmembrane helix</keyword>
<dbReference type="Pfam" id="PF05346">
    <property type="entry name" value="DUF747"/>
    <property type="match status" value="1"/>
</dbReference>
<evidence type="ECO:0000256" key="2">
    <source>
        <dbReference type="ARBA" id="ARBA00008803"/>
    </source>
</evidence>
<organism evidence="7">
    <name type="scientific">Spongospora subterranea</name>
    <dbReference type="NCBI Taxonomy" id="70186"/>
    <lineage>
        <taxon>Eukaryota</taxon>
        <taxon>Sar</taxon>
        <taxon>Rhizaria</taxon>
        <taxon>Endomyxa</taxon>
        <taxon>Phytomyxea</taxon>
        <taxon>Plasmodiophorida</taxon>
        <taxon>Plasmodiophoridae</taxon>
        <taxon>Spongospora</taxon>
    </lineage>
</organism>
<reference evidence="7" key="1">
    <citation type="submission" date="2015-04" db="EMBL/GenBank/DDBJ databases">
        <title>The genome sequence of the plant pathogenic Rhizarian Plasmodiophora brassicae reveals insights in its biotrophic life cycle and the origin of chitin synthesis.</title>
        <authorList>
            <person name="Schwelm A."/>
            <person name="Fogelqvist J."/>
            <person name="Knaust A."/>
            <person name="Julke S."/>
            <person name="Lilja T."/>
            <person name="Dhandapani V."/>
            <person name="Bonilla-Rosso G."/>
            <person name="Karlsson M."/>
            <person name="Shevchenko A."/>
            <person name="Choi S.R."/>
            <person name="Kim H.G."/>
            <person name="Park J.Y."/>
            <person name="Lim Y.P."/>
            <person name="Ludwig-Muller J."/>
            <person name="Dixelius C."/>
        </authorList>
    </citation>
    <scope>NUCLEOTIDE SEQUENCE</scope>
    <source>
        <tissue evidence="7">Potato root galls</tissue>
    </source>
</reference>
<feature type="transmembrane region" description="Helical" evidence="6">
    <location>
        <begin position="107"/>
        <end position="133"/>
    </location>
</feature>
<evidence type="ECO:0000313" key="7">
    <source>
        <dbReference type="EMBL" id="CRZ01480.1"/>
    </source>
</evidence>
<dbReference type="GO" id="GO:0005789">
    <property type="term" value="C:endoplasmic reticulum membrane"/>
    <property type="evidence" value="ECO:0007669"/>
    <property type="project" value="TreeGrafter"/>
</dbReference>
<keyword evidence="3 6" id="KW-0812">Transmembrane</keyword>
<evidence type="ECO:0000256" key="3">
    <source>
        <dbReference type="ARBA" id="ARBA00022692"/>
    </source>
</evidence>
<keyword evidence="5 6" id="KW-0472">Membrane</keyword>
<name>A0A0H5QHI1_9EUKA</name>
<dbReference type="InterPro" id="IPR008010">
    <property type="entry name" value="Tatp1"/>
</dbReference>
<feature type="transmembrane region" description="Helical" evidence="6">
    <location>
        <begin position="180"/>
        <end position="203"/>
    </location>
</feature>
<evidence type="ECO:0000256" key="1">
    <source>
        <dbReference type="ARBA" id="ARBA00004141"/>
    </source>
</evidence>
<dbReference type="PANTHER" id="PTHR13317">
    <property type="entry name" value="TRANSMEMBRANE ANTERIOR POSTERIOR TRANSFORMATION PROTEIN 1 HOMOLOG"/>
    <property type="match status" value="1"/>
</dbReference>
<feature type="transmembrane region" description="Helical" evidence="6">
    <location>
        <begin position="370"/>
        <end position="396"/>
    </location>
</feature>
<dbReference type="EMBL" id="HACM01001038">
    <property type="protein sequence ID" value="CRZ01480.1"/>
    <property type="molecule type" value="Transcribed_RNA"/>
</dbReference>
<evidence type="ECO:0000256" key="4">
    <source>
        <dbReference type="ARBA" id="ARBA00022989"/>
    </source>
</evidence>
<feature type="transmembrane region" description="Helical" evidence="6">
    <location>
        <begin position="338"/>
        <end position="358"/>
    </location>
</feature>